<dbReference type="EMBL" id="JAVRIC010000009">
    <property type="protein sequence ID" value="MDT0497330.1"/>
    <property type="molecule type" value="Genomic_DNA"/>
</dbReference>
<gene>
    <name evidence="1" type="ORF">RM530_08120</name>
</gene>
<proteinExistence type="predicted"/>
<dbReference type="InterPro" id="IPR038573">
    <property type="entry name" value="BrnT_sf"/>
</dbReference>
<reference evidence="1 2" key="1">
    <citation type="submission" date="2023-09" db="EMBL/GenBank/DDBJ databases">
        <authorList>
            <person name="Rey-Velasco X."/>
        </authorList>
    </citation>
    <scope>NUCLEOTIDE SEQUENCE [LARGE SCALE GENOMIC DNA]</scope>
    <source>
        <strain evidence="1 2">W345</strain>
    </source>
</reference>
<dbReference type="RefSeq" id="WP_311364724.1">
    <property type="nucleotide sequence ID" value="NZ_JAVRIC010000009.1"/>
</dbReference>
<sequence length="77" mass="8663">MRFEWDPRKNALNRAKHGLSFETAVLVFEDPLSVTVFDRKVDGEDPWHTIGMAGGITLLLVVHTVTDDSGEEVIRLI</sequence>
<name>A0ABU2WHI0_9GAMM</name>
<evidence type="ECO:0000313" key="2">
    <source>
        <dbReference type="Proteomes" id="UP001254608"/>
    </source>
</evidence>
<dbReference type="Proteomes" id="UP001254608">
    <property type="component" value="Unassembled WGS sequence"/>
</dbReference>
<dbReference type="InterPro" id="IPR007460">
    <property type="entry name" value="BrnT_toxin"/>
</dbReference>
<accession>A0ABU2WHI0</accession>
<comment type="caution">
    <text evidence="1">The sequence shown here is derived from an EMBL/GenBank/DDBJ whole genome shotgun (WGS) entry which is preliminary data.</text>
</comment>
<dbReference type="Pfam" id="PF04365">
    <property type="entry name" value="BrnT_toxin"/>
    <property type="match status" value="1"/>
</dbReference>
<protein>
    <submittedName>
        <fullName evidence="1">BrnT family toxin</fullName>
    </submittedName>
</protein>
<organism evidence="1 2">
    <name type="scientific">Banduia mediterranea</name>
    <dbReference type="NCBI Taxonomy" id="3075609"/>
    <lineage>
        <taxon>Bacteria</taxon>
        <taxon>Pseudomonadati</taxon>
        <taxon>Pseudomonadota</taxon>
        <taxon>Gammaproteobacteria</taxon>
        <taxon>Nevskiales</taxon>
        <taxon>Algiphilaceae</taxon>
        <taxon>Banduia</taxon>
    </lineage>
</organism>
<keyword evidence="2" id="KW-1185">Reference proteome</keyword>
<dbReference type="Gene3D" id="3.10.450.530">
    <property type="entry name" value="Ribonuclease toxin, BrnT, of type II toxin-antitoxin system"/>
    <property type="match status" value="1"/>
</dbReference>
<evidence type="ECO:0000313" key="1">
    <source>
        <dbReference type="EMBL" id="MDT0497330.1"/>
    </source>
</evidence>